<keyword evidence="7" id="KW-0129">CBS domain</keyword>
<dbReference type="OrthoDB" id="9803970at2"/>
<dbReference type="InterPro" id="IPR025662">
    <property type="entry name" value="Sigma_54_int_dom_ATP-bd_1"/>
</dbReference>
<evidence type="ECO:0000259" key="11">
    <source>
        <dbReference type="PROSITE" id="PS51371"/>
    </source>
</evidence>
<dbReference type="SUPFAM" id="SSF55785">
    <property type="entry name" value="PYP-like sensor domain (PAS domain)"/>
    <property type="match status" value="1"/>
</dbReference>
<comment type="caution">
    <text evidence="12">The sequence shown here is derived from an EMBL/GenBank/DDBJ whole genome shotgun (WGS) entry which is preliminary data.</text>
</comment>
<dbReference type="Pfam" id="PF00571">
    <property type="entry name" value="CBS"/>
    <property type="match status" value="2"/>
</dbReference>
<dbReference type="SUPFAM" id="SSF54631">
    <property type="entry name" value="CBS-domain pair"/>
    <property type="match status" value="1"/>
</dbReference>
<evidence type="ECO:0000313" key="12">
    <source>
        <dbReference type="EMBL" id="OWZ84333.1"/>
    </source>
</evidence>
<dbReference type="FunFam" id="3.40.50.300:FF:000006">
    <property type="entry name" value="DNA-binding transcriptional regulator NtrC"/>
    <property type="match status" value="1"/>
</dbReference>
<dbReference type="CDD" id="cd02205">
    <property type="entry name" value="CBS_pair_SF"/>
    <property type="match status" value="1"/>
</dbReference>
<keyword evidence="6" id="KW-0804">Transcription</keyword>
<feature type="domain" description="Sigma-54 factor interaction" evidence="9">
    <location>
        <begin position="281"/>
        <end position="511"/>
    </location>
</feature>
<dbReference type="PANTHER" id="PTHR32071:SF57">
    <property type="entry name" value="C4-DICARBOXYLATE TRANSPORT TRANSCRIPTIONAL REGULATORY PROTEIN DCTD"/>
    <property type="match status" value="1"/>
</dbReference>
<dbReference type="NCBIfam" id="TIGR00229">
    <property type="entry name" value="sensory_box"/>
    <property type="match status" value="1"/>
</dbReference>
<feature type="coiled-coil region" evidence="8">
    <location>
        <begin position="241"/>
        <end position="275"/>
    </location>
</feature>
<feature type="domain" description="PAS" evidence="10">
    <location>
        <begin position="150"/>
        <end position="188"/>
    </location>
</feature>
<dbReference type="AlphaFoldDB" id="A0A226BZ77"/>
<dbReference type="PROSITE" id="PS00688">
    <property type="entry name" value="SIGMA54_INTERACT_3"/>
    <property type="match status" value="1"/>
</dbReference>
<keyword evidence="13" id="KW-1185">Reference proteome</keyword>
<protein>
    <submittedName>
        <fullName evidence="12">Sigma-54-dependent Fis family transcriptional regulator</fullName>
    </submittedName>
</protein>
<dbReference type="InterPro" id="IPR000644">
    <property type="entry name" value="CBS_dom"/>
</dbReference>
<dbReference type="SUPFAM" id="SSF46689">
    <property type="entry name" value="Homeodomain-like"/>
    <property type="match status" value="1"/>
</dbReference>
<dbReference type="FunFam" id="1.10.8.60:FF:000014">
    <property type="entry name" value="DNA-binding transcriptional regulator NtrC"/>
    <property type="match status" value="1"/>
</dbReference>
<name>A0A226BZ77_9FIRM</name>
<evidence type="ECO:0000256" key="1">
    <source>
        <dbReference type="ARBA" id="ARBA00022741"/>
    </source>
</evidence>
<dbReference type="InterPro" id="IPR002078">
    <property type="entry name" value="Sigma_54_int"/>
</dbReference>
<gene>
    <name evidence="12" type="ORF">CDO51_03455</name>
</gene>
<dbReference type="GO" id="GO:0006355">
    <property type="term" value="P:regulation of DNA-templated transcription"/>
    <property type="evidence" value="ECO:0007669"/>
    <property type="project" value="InterPro"/>
</dbReference>
<evidence type="ECO:0000259" key="9">
    <source>
        <dbReference type="PROSITE" id="PS50045"/>
    </source>
</evidence>
<dbReference type="InterPro" id="IPR003593">
    <property type="entry name" value="AAA+_ATPase"/>
</dbReference>
<dbReference type="InterPro" id="IPR013656">
    <property type="entry name" value="PAS_4"/>
</dbReference>
<keyword evidence="5" id="KW-0010">Activator</keyword>
<dbReference type="PROSITE" id="PS51371">
    <property type="entry name" value="CBS"/>
    <property type="match status" value="2"/>
</dbReference>
<dbReference type="Gene3D" id="1.10.10.60">
    <property type="entry name" value="Homeodomain-like"/>
    <property type="match status" value="1"/>
</dbReference>
<dbReference type="InterPro" id="IPR009057">
    <property type="entry name" value="Homeodomain-like_sf"/>
</dbReference>
<dbReference type="Proteomes" id="UP000214588">
    <property type="component" value="Unassembled WGS sequence"/>
</dbReference>
<dbReference type="Gene3D" id="3.40.50.300">
    <property type="entry name" value="P-loop containing nucleotide triphosphate hydrolases"/>
    <property type="match status" value="1"/>
</dbReference>
<dbReference type="InterPro" id="IPR046342">
    <property type="entry name" value="CBS_dom_sf"/>
</dbReference>
<feature type="domain" description="CBS" evidence="11">
    <location>
        <begin position="23"/>
        <end position="81"/>
    </location>
</feature>
<evidence type="ECO:0000256" key="4">
    <source>
        <dbReference type="ARBA" id="ARBA00023125"/>
    </source>
</evidence>
<dbReference type="Pfam" id="PF02954">
    <property type="entry name" value="HTH_8"/>
    <property type="match status" value="1"/>
</dbReference>
<dbReference type="Gene3D" id="3.30.450.20">
    <property type="entry name" value="PAS domain"/>
    <property type="match status" value="1"/>
</dbReference>
<dbReference type="PANTHER" id="PTHR32071">
    <property type="entry name" value="TRANSCRIPTIONAL REGULATORY PROTEIN"/>
    <property type="match status" value="1"/>
</dbReference>
<keyword evidence="1" id="KW-0547">Nucleotide-binding</keyword>
<dbReference type="Pfam" id="PF08448">
    <property type="entry name" value="PAS_4"/>
    <property type="match status" value="1"/>
</dbReference>
<dbReference type="EMBL" id="NIQC01000005">
    <property type="protein sequence ID" value="OWZ84333.1"/>
    <property type="molecule type" value="Genomic_DNA"/>
</dbReference>
<dbReference type="InterPro" id="IPR000014">
    <property type="entry name" value="PAS"/>
</dbReference>
<evidence type="ECO:0000256" key="7">
    <source>
        <dbReference type="PROSITE-ProRule" id="PRU00703"/>
    </source>
</evidence>
<dbReference type="InterPro" id="IPR025944">
    <property type="entry name" value="Sigma_54_int_dom_CS"/>
</dbReference>
<organism evidence="12 13">
    <name type="scientific">Natranaerobius trueperi</name>
    <dbReference type="NCBI Taxonomy" id="759412"/>
    <lineage>
        <taxon>Bacteria</taxon>
        <taxon>Bacillati</taxon>
        <taxon>Bacillota</taxon>
        <taxon>Clostridia</taxon>
        <taxon>Natranaerobiales</taxon>
        <taxon>Natranaerobiaceae</taxon>
        <taxon>Natranaerobius</taxon>
    </lineage>
</organism>
<evidence type="ECO:0000256" key="5">
    <source>
        <dbReference type="ARBA" id="ARBA00023159"/>
    </source>
</evidence>
<keyword evidence="4" id="KW-0238">DNA-binding</keyword>
<keyword evidence="3" id="KW-0805">Transcription regulation</keyword>
<dbReference type="InterPro" id="IPR002197">
    <property type="entry name" value="HTH_Fis"/>
</dbReference>
<reference evidence="12 13" key="1">
    <citation type="submission" date="2017-06" db="EMBL/GenBank/DDBJ databases">
        <title>Draft Genome Sequence of Natranaerobius trueperi halophilic, alkalithermophilic bacteria from soda lakes.</title>
        <authorList>
            <person name="Zhao B."/>
        </authorList>
    </citation>
    <scope>NUCLEOTIDE SEQUENCE [LARGE SCALE GENOMIC DNA]</scope>
    <source>
        <strain evidence="12 13">DSM 18760</strain>
    </source>
</reference>
<evidence type="ECO:0000256" key="3">
    <source>
        <dbReference type="ARBA" id="ARBA00023015"/>
    </source>
</evidence>
<keyword evidence="8" id="KW-0175">Coiled coil</keyword>
<evidence type="ECO:0000313" key="13">
    <source>
        <dbReference type="Proteomes" id="UP000214588"/>
    </source>
</evidence>
<dbReference type="InterPro" id="IPR058031">
    <property type="entry name" value="AAA_lid_NorR"/>
</dbReference>
<dbReference type="Gene3D" id="3.10.580.10">
    <property type="entry name" value="CBS-domain"/>
    <property type="match status" value="1"/>
</dbReference>
<dbReference type="InterPro" id="IPR027417">
    <property type="entry name" value="P-loop_NTPase"/>
</dbReference>
<dbReference type="RefSeq" id="WP_089022907.1">
    <property type="nucleotide sequence ID" value="NZ_NIQC01000005.1"/>
</dbReference>
<dbReference type="CDD" id="cd00009">
    <property type="entry name" value="AAA"/>
    <property type="match status" value="1"/>
</dbReference>
<feature type="domain" description="CBS" evidence="11">
    <location>
        <begin position="87"/>
        <end position="143"/>
    </location>
</feature>
<sequence length="596" mass="67646">MKQLDGYFVFPGKQQYVPVESIMNEQPIIINKNNSMFDALRLILEFRENDEVLCVDHNNNLQGILTINDFSKHLEKEELDTPLEKVMRTTLWTIDPKEDVRNARDLMIMKDIGRLPVVYNKEILGVLTTKNLLNSYYSDLEDLVKSTEIVFDAIHEGVCIIDKNEVVRYWNENAEKLYGVKAQDILEKKISDKFPNALLLEALRTEQPLRNKKHEPREGKIVNLSAIPIIIDGEVIGAISTDRDITEVEKLQSELKETKKKLQDLENVVKDSSKETSFSGIPTNNKAYSMALKMASKVANEKVTVLLTGETGVGKGLFAEAIHNESDRQNNPFIAVNCGAIPENLLESELFGYEEGSFTGSKKGGKPGKFELAESGTLFLDEIDSLSLDLQVKLLKSIEEMKVYRIGGTSPKKLDVRLIAATNNNLENMVKEGRFRKDLYYRINVVNIEIPPLRKRKEDIPALVKTFAKEFSKLHGKKVDKVEPQALESLVNYSWPGNVRELRNAIERIIVLNNDDAIEFEDLPQFVKEKNSYTPQQSESDDLKSLSKAIEETERATIKKTLKATKSRTEAAEILGIPRSTLYYKIKQLGLHLQDL</sequence>
<dbReference type="Pfam" id="PF25601">
    <property type="entry name" value="AAA_lid_14"/>
    <property type="match status" value="1"/>
</dbReference>
<dbReference type="InterPro" id="IPR035965">
    <property type="entry name" value="PAS-like_dom_sf"/>
</dbReference>
<dbReference type="PROSITE" id="PS00675">
    <property type="entry name" value="SIGMA54_INTERACT_1"/>
    <property type="match status" value="1"/>
</dbReference>
<evidence type="ECO:0000256" key="2">
    <source>
        <dbReference type="ARBA" id="ARBA00022840"/>
    </source>
</evidence>
<dbReference type="SMART" id="SM00116">
    <property type="entry name" value="CBS"/>
    <property type="match status" value="2"/>
</dbReference>
<keyword evidence="2" id="KW-0067">ATP-binding</keyword>
<evidence type="ECO:0000259" key="10">
    <source>
        <dbReference type="PROSITE" id="PS50112"/>
    </source>
</evidence>
<proteinExistence type="predicted"/>
<dbReference type="SUPFAM" id="SSF52540">
    <property type="entry name" value="P-loop containing nucleoside triphosphate hydrolases"/>
    <property type="match status" value="1"/>
</dbReference>
<dbReference type="PROSITE" id="PS50112">
    <property type="entry name" value="PAS"/>
    <property type="match status" value="1"/>
</dbReference>
<dbReference type="SMART" id="SM00382">
    <property type="entry name" value="AAA"/>
    <property type="match status" value="1"/>
</dbReference>
<dbReference type="Gene3D" id="1.10.8.60">
    <property type="match status" value="1"/>
</dbReference>
<dbReference type="Pfam" id="PF00158">
    <property type="entry name" value="Sigma54_activat"/>
    <property type="match status" value="1"/>
</dbReference>
<dbReference type="GO" id="GO:0005524">
    <property type="term" value="F:ATP binding"/>
    <property type="evidence" value="ECO:0007669"/>
    <property type="project" value="UniProtKB-KW"/>
</dbReference>
<evidence type="ECO:0000256" key="6">
    <source>
        <dbReference type="ARBA" id="ARBA00023163"/>
    </source>
</evidence>
<dbReference type="SMART" id="SM00091">
    <property type="entry name" value="PAS"/>
    <property type="match status" value="1"/>
</dbReference>
<dbReference type="PROSITE" id="PS50045">
    <property type="entry name" value="SIGMA54_INTERACT_4"/>
    <property type="match status" value="1"/>
</dbReference>
<accession>A0A226BZ77</accession>
<dbReference type="GO" id="GO:0043565">
    <property type="term" value="F:sequence-specific DNA binding"/>
    <property type="evidence" value="ECO:0007669"/>
    <property type="project" value="InterPro"/>
</dbReference>
<evidence type="ECO:0000256" key="8">
    <source>
        <dbReference type="SAM" id="Coils"/>
    </source>
</evidence>